<dbReference type="InterPro" id="IPR011517">
    <property type="entry name" value="RNA_pol_sigma70_ECF-like"/>
</dbReference>
<dbReference type="RefSeq" id="WP_133818984.1">
    <property type="nucleotide sequence ID" value="NZ_SNZH01000007.1"/>
</dbReference>
<evidence type="ECO:0000259" key="5">
    <source>
        <dbReference type="Pfam" id="PF07638"/>
    </source>
</evidence>
<dbReference type="Proteomes" id="UP000295293">
    <property type="component" value="Unassembled WGS sequence"/>
</dbReference>
<dbReference type="PANTHER" id="PTHR43133">
    <property type="entry name" value="RNA POLYMERASE ECF-TYPE SIGMA FACTO"/>
    <property type="match status" value="1"/>
</dbReference>
<name>A0A4R6YW77_9GAMM</name>
<evidence type="ECO:0000256" key="3">
    <source>
        <dbReference type="ARBA" id="ARBA00023082"/>
    </source>
</evidence>
<dbReference type="InterPro" id="IPR013325">
    <property type="entry name" value="RNA_pol_sigma_r2"/>
</dbReference>
<organism evidence="6 7">
    <name type="scientific">Tahibacter aquaticus</name>
    <dbReference type="NCBI Taxonomy" id="520092"/>
    <lineage>
        <taxon>Bacteria</taxon>
        <taxon>Pseudomonadati</taxon>
        <taxon>Pseudomonadota</taxon>
        <taxon>Gammaproteobacteria</taxon>
        <taxon>Lysobacterales</taxon>
        <taxon>Rhodanobacteraceae</taxon>
        <taxon>Tahibacter</taxon>
    </lineage>
</organism>
<dbReference type="GO" id="GO:0006352">
    <property type="term" value="P:DNA-templated transcription initiation"/>
    <property type="evidence" value="ECO:0007669"/>
    <property type="project" value="InterPro"/>
</dbReference>
<sequence>MSDDITQLLRSHRQGDRDAFDRLLPLVYEKLCAMARRQLNRASRGQTLDTGVLVQETYFRLVEETGVPWQDRGHFFAICARTMRRILVDFARKRQALKRGAGEADVTLEPDMIVLSDEQSVLLLSVDAALTNLAAFDARLGQVVECRFFAGMTEEETAQAMDSSLRSVQRDWMRARAWLQKALA</sequence>
<keyword evidence="7" id="KW-1185">Reference proteome</keyword>
<dbReference type="EMBL" id="SNZH01000007">
    <property type="protein sequence ID" value="TDR43063.1"/>
    <property type="molecule type" value="Genomic_DNA"/>
</dbReference>
<dbReference type="AlphaFoldDB" id="A0A4R6YW77"/>
<accession>A0A4R6YW77</accession>
<dbReference type="InterPro" id="IPR014284">
    <property type="entry name" value="RNA_pol_sigma-70_dom"/>
</dbReference>
<dbReference type="Gene3D" id="1.10.1740.10">
    <property type="match status" value="1"/>
</dbReference>
<keyword evidence="4" id="KW-0804">Transcription</keyword>
<comment type="caution">
    <text evidence="6">The sequence shown here is derived from an EMBL/GenBank/DDBJ whole genome shotgun (WGS) entry which is preliminary data.</text>
</comment>
<dbReference type="InterPro" id="IPR053812">
    <property type="entry name" value="HTH_Sigma70_ECF-like"/>
</dbReference>
<dbReference type="InterPro" id="IPR013324">
    <property type="entry name" value="RNA_pol_sigma_r3/r4-like"/>
</dbReference>
<evidence type="ECO:0000256" key="4">
    <source>
        <dbReference type="ARBA" id="ARBA00023163"/>
    </source>
</evidence>
<dbReference type="NCBIfam" id="TIGR02999">
    <property type="entry name" value="Sig-70_X6"/>
    <property type="match status" value="1"/>
</dbReference>
<evidence type="ECO:0000256" key="1">
    <source>
        <dbReference type="ARBA" id="ARBA00010641"/>
    </source>
</evidence>
<feature type="domain" description="RNA polymerase sigma-70 ECF-like HTH" evidence="5">
    <location>
        <begin position="3"/>
        <end position="183"/>
    </location>
</feature>
<evidence type="ECO:0000256" key="2">
    <source>
        <dbReference type="ARBA" id="ARBA00023015"/>
    </source>
</evidence>
<protein>
    <submittedName>
        <fullName evidence="6">RNA polymerase sigma factor (TIGR02999 family)</fullName>
    </submittedName>
</protein>
<proteinExistence type="inferred from homology"/>
<dbReference type="InterPro" id="IPR036388">
    <property type="entry name" value="WH-like_DNA-bd_sf"/>
</dbReference>
<evidence type="ECO:0000313" key="7">
    <source>
        <dbReference type="Proteomes" id="UP000295293"/>
    </source>
</evidence>
<dbReference type="InterPro" id="IPR039425">
    <property type="entry name" value="RNA_pol_sigma-70-like"/>
</dbReference>
<keyword evidence="2" id="KW-0805">Transcription regulation</keyword>
<dbReference type="GO" id="GO:0016987">
    <property type="term" value="F:sigma factor activity"/>
    <property type="evidence" value="ECO:0007669"/>
    <property type="project" value="UniProtKB-KW"/>
</dbReference>
<dbReference type="PANTHER" id="PTHR43133:SF39">
    <property type="entry name" value="SIMILAR TO RNA POLYMERASE SIGMA-E FACTOR"/>
    <property type="match status" value="1"/>
</dbReference>
<dbReference type="NCBIfam" id="TIGR02937">
    <property type="entry name" value="sigma70-ECF"/>
    <property type="match status" value="1"/>
</dbReference>
<evidence type="ECO:0000313" key="6">
    <source>
        <dbReference type="EMBL" id="TDR43063.1"/>
    </source>
</evidence>
<dbReference type="SUPFAM" id="SSF88946">
    <property type="entry name" value="Sigma2 domain of RNA polymerase sigma factors"/>
    <property type="match status" value="1"/>
</dbReference>
<dbReference type="Pfam" id="PF07638">
    <property type="entry name" value="Sigma70_ECF"/>
    <property type="match status" value="1"/>
</dbReference>
<comment type="similarity">
    <text evidence="1">Belongs to the sigma-70 factor family. ECF subfamily.</text>
</comment>
<reference evidence="6 7" key="1">
    <citation type="submission" date="2019-03" db="EMBL/GenBank/DDBJ databases">
        <title>Genomic Encyclopedia of Type Strains, Phase IV (KMG-IV): sequencing the most valuable type-strain genomes for metagenomic binning, comparative biology and taxonomic classification.</title>
        <authorList>
            <person name="Goeker M."/>
        </authorList>
    </citation>
    <scope>NUCLEOTIDE SEQUENCE [LARGE SCALE GENOMIC DNA]</scope>
    <source>
        <strain evidence="6 7">DSM 21667</strain>
    </source>
</reference>
<dbReference type="OrthoDB" id="6023540at2"/>
<gene>
    <name evidence="6" type="ORF">DFR29_10769</name>
</gene>
<keyword evidence="3" id="KW-0731">Sigma factor</keyword>
<dbReference type="Gene3D" id="1.10.10.10">
    <property type="entry name" value="Winged helix-like DNA-binding domain superfamily/Winged helix DNA-binding domain"/>
    <property type="match status" value="1"/>
</dbReference>
<dbReference type="SUPFAM" id="SSF88659">
    <property type="entry name" value="Sigma3 and sigma4 domains of RNA polymerase sigma factors"/>
    <property type="match status" value="1"/>
</dbReference>